<feature type="transmembrane region" description="Helical" evidence="1">
    <location>
        <begin position="56"/>
        <end position="89"/>
    </location>
</feature>
<keyword evidence="1" id="KW-0812">Transmembrane</keyword>
<dbReference type="RefSeq" id="WP_200386603.1">
    <property type="nucleotide sequence ID" value="NZ_NRSD01000002.1"/>
</dbReference>
<keyword evidence="1" id="KW-1133">Transmembrane helix</keyword>
<feature type="transmembrane region" description="Helical" evidence="1">
    <location>
        <begin position="132"/>
        <end position="153"/>
    </location>
</feature>
<proteinExistence type="predicted"/>
<dbReference type="Pfam" id="PF01864">
    <property type="entry name" value="CarS-like"/>
    <property type="match status" value="2"/>
</dbReference>
<reference evidence="2 3" key="1">
    <citation type="journal article" date="2020" name="Microorganisms">
        <title>Osmotic Adaptation and Compatible Solute Biosynthesis of Phototrophic Bacteria as Revealed from Genome Analyses.</title>
        <authorList>
            <person name="Imhoff J.F."/>
            <person name="Rahn T."/>
            <person name="Kunzel S."/>
            <person name="Keller A."/>
            <person name="Neulinger S.C."/>
        </authorList>
    </citation>
    <scope>NUCLEOTIDE SEQUENCE [LARGE SCALE GENOMIC DNA]</scope>
    <source>
        <strain evidence="2 3">DSM 21303</strain>
    </source>
</reference>
<evidence type="ECO:0000313" key="2">
    <source>
        <dbReference type="EMBL" id="MBK1643819.1"/>
    </source>
</evidence>
<name>A0A9X1B7G3_9GAMM</name>
<organism evidence="2 3">
    <name type="scientific">Thiocapsa imhoffii</name>
    <dbReference type="NCBI Taxonomy" id="382777"/>
    <lineage>
        <taxon>Bacteria</taxon>
        <taxon>Pseudomonadati</taxon>
        <taxon>Pseudomonadota</taxon>
        <taxon>Gammaproteobacteria</taxon>
        <taxon>Chromatiales</taxon>
        <taxon>Chromatiaceae</taxon>
        <taxon>Thiocapsa</taxon>
    </lineage>
</organism>
<protein>
    <recommendedName>
        <fullName evidence="4">CDP-archaeol synthase</fullName>
    </recommendedName>
</protein>
<dbReference type="Proteomes" id="UP001138802">
    <property type="component" value="Unassembled WGS sequence"/>
</dbReference>
<dbReference type="PANTHER" id="PTHR39650">
    <property type="entry name" value="CDP-ARCHAEOL SYNTHASE"/>
    <property type="match status" value="1"/>
</dbReference>
<dbReference type="EMBL" id="NRSD01000002">
    <property type="protein sequence ID" value="MBK1643819.1"/>
    <property type="molecule type" value="Genomic_DNA"/>
</dbReference>
<comment type="caution">
    <text evidence="2">The sequence shown here is derived from an EMBL/GenBank/DDBJ whole genome shotgun (WGS) entry which is preliminary data.</text>
</comment>
<accession>A0A9X1B7G3</accession>
<dbReference type="PANTHER" id="PTHR39650:SF1">
    <property type="entry name" value="CDP-ARCHAEOL SYNTHASE"/>
    <property type="match status" value="1"/>
</dbReference>
<gene>
    <name evidence="2" type="ORF">CKO25_03915</name>
</gene>
<sequence>MFAVLQTFALVVCANAAPVLAALLLGSRLASPLDAGWLLRDGRPLLGRSKTWRGVVATLVLTPLVALLLGLSWTVGLIVALGAMFGDILSSYLKRRLGKPSSAPAALLDQVPESLIPVILIRSAMGLSYGQAALVVVGFTVINLALTPVARWLQGLRRGW</sequence>
<dbReference type="InterPro" id="IPR032690">
    <property type="entry name" value="CarS"/>
</dbReference>
<keyword evidence="1" id="KW-0472">Membrane</keyword>
<evidence type="ECO:0000313" key="3">
    <source>
        <dbReference type="Proteomes" id="UP001138802"/>
    </source>
</evidence>
<dbReference type="AlphaFoldDB" id="A0A9X1B7G3"/>
<evidence type="ECO:0008006" key="4">
    <source>
        <dbReference type="Google" id="ProtNLM"/>
    </source>
</evidence>
<evidence type="ECO:0000256" key="1">
    <source>
        <dbReference type="SAM" id="Phobius"/>
    </source>
</evidence>
<keyword evidence="3" id="KW-1185">Reference proteome</keyword>